<dbReference type="EC" id="6.4.1.1" evidence="3"/>
<comment type="caution">
    <text evidence="3">The sequence shown here is derived from an EMBL/GenBank/DDBJ whole genome shotgun (WGS) entry which is preliminary data.</text>
</comment>
<dbReference type="EMBL" id="AMXE01000027">
    <property type="protein sequence ID" value="ENO88338.1"/>
    <property type="molecule type" value="Genomic_DNA"/>
</dbReference>
<dbReference type="PANTHER" id="PTHR43778">
    <property type="entry name" value="PYRUVATE CARBOXYLASE"/>
    <property type="match status" value="1"/>
</dbReference>
<dbReference type="InterPro" id="IPR003379">
    <property type="entry name" value="Carboxylase_cons_dom"/>
</dbReference>
<dbReference type="Gene3D" id="3.20.20.70">
    <property type="entry name" value="Aldolase class I"/>
    <property type="match status" value="1"/>
</dbReference>
<dbReference type="Gene3D" id="3.10.600.10">
    <property type="entry name" value="pyruvate carboxylase f1077a mutant domain"/>
    <property type="match status" value="1"/>
</dbReference>
<dbReference type="PROSITE" id="PS50968">
    <property type="entry name" value="BIOTINYL_LIPOYL"/>
    <property type="match status" value="1"/>
</dbReference>
<dbReference type="eggNOG" id="COG1038">
    <property type="taxonomic scope" value="Bacteria"/>
</dbReference>
<keyword evidence="3" id="KW-0436">Ligase</keyword>
<dbReference type="FunFam" id="2.40.50.100:FF:000003">
    <property type="entry name" value="Acetyl-CoA carboxylase biotin carboxyl carrier protein"/>
    <property type="match status" value="1"/>
</dbReference>
<dbReference type="RefSeq" id="WP_004337330.1">
    <property type="nucleotide sequence ID" value="NZ_AMXE01000027.1"/>
</dbReference>
<dbReference type="InterPro" id="IPR000089">
    <property type="entry name" value="Biotin_lipoyl"/>
</dbReference>
<organism evidence="3 4">
    <name type="scientific">Thauera linaloolentis (strain DSM 12138 / JCM 21573 / CCUG 41526 / CIP 105981 / IAM 15112 / NBRC 102519 / 47Lol)</name>
    <dbReference type="NCBI Taxonomy" id="1123367"/>
    <lineage>
        <taxon>Bacteria</taxon>
        <taxon>Pseudomonadati</taxon>
        <taxon>Pseudomonadota</taxon>
        <taxon>Betaproteobacteria</taxon>
        <taxon>Rhodocyclales</taxon>
        <taxon>Zoogloeaceae</taxon>
        <taxon>Thauera</taxon>
    </lineage>
</organism>
<dbReference type="SUPFAM" id="SSF89000">
    <property type="entry name" value="post-HMGL domain-like"/>
    <property type="match status" value="1"/>
</dbReference>
<dbReference type="Pfam" id="PF02436">
    <property type="entry name" value="PYC_OADA"/>
    <property type="match status" value="1"/>
</dbReference>
<reference evidence="3 4" key="1">
    <citation type="submission" date="2012-09" db="EMBL/GenBank/DDBJ databases">
        <title>Draft Genome Sequences of 6 Strains from Genus Thauera.</title>
        <authorList>
            <person name="Liu B."/>
            <person name="Shapleigh J.P."/>
            <person name="Frostegard A.H."/>
        </authorList>
    </citation>
    <scope>NUCLEOTIDE SEQUENCE [LARGE SCALE GENOMIC DNA]</scope>
    <source>
        <strain evidence="4">47Lol / DSM 12138</strain>
    </source>
</reference>
<dbReference type="GO" id="GO:0005737">
    <property type="term" value="C:cytoplasm"/>
    <property type="evidence" value="ECO:0007669"/>
    <property type="project" value="TreeGrafter"/>
</dbReference>
<dbReference type="SUPFAM" id="SSF51230">
    <property type="entry name" value="Single hybrid motif"/>
    <property type="match status" value="1"/>
</dbReference>
<feature type="domain" description="Lipoyl-binding" evidence="2">
    <location>
        <begin position="131"/>
        <end position="206"/>
    </location>
</feature>
<feature type="non-terminal residue" evidence="3">
    <location>
        <position position="1"/>
    </location>
</feature>
<proteinExistence type="predicted"/>
<keyword evidence="4" id="KW-1185">Reference proteome</keyword>
<gene>
    <name evidence="3" type="ORF">C666_09145</name>
</gene>
<evidence type="ECO:0000259" key="2">
    <source>
        <dbReference type="PROSITE" id="PS50968"/>
    </source>
</evidence>
<dbReference type="InterPro" id="IPR013785">
    <property type="entry name" value="Aldolase_TIM"/>
</dbReference>
<evidence type="ECO:0000256" key="1">
    <source>
        <dbReference type="ARBA" id="ARBA00023267"/>
    </source>
</evidence>
<dbReference type="AlphaFoldDB" id="N6Z1T6"/>
<dbReference type="CDD" id="cd06850">
    <property type="entry name" value="biotinyl_domain"/>
    <property type="match status" value="1"/>
</dbReference>
<dbReference type="PANTHER" id="PTHR43778:SF2">
    <property type="entry name" value="PYRUVATE CARBOXYLASE, MITOCHONDRIAL"/>
    <property type="match status" value="1"/>
</dbReference>
<dbReference type="Gene3D" id="2.40.50.100">
    <property type="match status" value="1"/>
</dbReference>
<dbReference type="InterPro" id="IPR055268">
    <property type="entry name" value="PCB-like"/>
</dbReference>
<name>N6Z1T6_THAL4</name>
<dbReference type="Proteomes" id="UP000013232">
    <property type="component" value="Unassembled WGS sequence"/>
</dbReference>
<dbReference type="GO" id="GO:0006094">
    <property type="term" value="P:gluconeogenesis"/>
    <property type="evidence" value="ECO:0007669"/>
    <property type="project" value="TreeGrafter"/>
</dbReference>
<dbReference type="InterPro" id="IPR001882">
    <property type="entry name" value="Biotin_BS"/>
</dbReference>
<dbReference type="Pfam" id="PF00364">
    <property type="entry name" value="Biotin_lipoyl"/>
    <property type="match status" value="1"/>
</dbReference>
<dbReference type="GO" id="GO:0004736">
    <property type="term" value="F:pyruvate carboxylase activity"/>
    <property type="evidence" value="ECO:0007669"/>
    <property type="project" value="UniProtKB-EC"/>
</dbReference>
<keyword evidence="3" id="KW-0670">Pyruvate</keyword>
<dbReference type="PROSITE" id="PS00188">
    <property type="entry name" value="BIOTIN"/>
    <property type="match status" value="1"/>
</dbReference>
<dbReference type="InterPro" id="IPR011053">
    <property type="entry name" value="Single_hybrid_motif"/>
</dbReference>
<keyword evidence="1" id="KW-0092">Biotin</keyword>
<sequence>ALTERPGAVLPPADLDAARAAASAAAGRDIDDNDLASWLMYPKVFADFARHQRQYGDVSALPTPVFFNGLAEREEIAVAIDAGKTLAVRLTGRTEADDAGMVKLFFELNGQPRPLKVAKAGLAAPQRTRPKAEDGNPAHLPAPMPGAVVMVAVEAGQAVKKGTPLLSIEAMKMETVLSAERDATIARICVKPGDQVEAKDLLIAFADAGSGTATEAA</sequence>
<evidence type="ECO:0000313" key="3">
    <source>
        <dbReference type="EMBL" id="ENO88338.1"/>
    </source>
</evidence>
<protein>
    <submittedName>
        <fullName evidence="3">Pyruvate carboxylase</fullName>
        <ecNumber evidence="3">6.4.1.1</ecNumber>
    </submittedName>
</protein>
<accession>N6Z1T6</accession>
<evidence type="ECO:0000313" key="4">
    <source>
        <dbReference type="Proteomes" id="UP000013232"/>
    </source>
</evidence>